<reference evidence="1" key="1">
    <citation type="journal article" date="2021" name="PeerJ">
        <title>Extensive microbial diversity within the chicken gut microbiome revealed by metagenomics and culture.</title>
        <authorList>
            <person name="Gilroy R."/>
            <person name="Ravi A."/>
            <person name="Getino M."/>
            <person name="Pursley I."/>
            <person name="Horton D.L."/>
            <person name="Alikhan N.F."/>
            <person name="Baker D."/>
            <person name="Gharbi K."/>
            <person name="Hall N."/>
            <person name="Watson M."/>
            <person name="Adriaenssens E.M."/>
            <person name="Foster-Nyarko E."/>
            <person name="Jarju S."/>
            <person name="Secka A."/>
            <person name="Antonio M."/>
            <person name="Oren A."/>
            <person name="Chaudhuri R.R."/>
            <person name="La Ragione R."/>
            <person name="Hildebrand F."/>
            <person name="Pallen M.J."/>
        </authorList>
    </citation>
    <scope>NUCLEOTIDE SEQUENCE</scope>
    <source>
        <strain evidence="1">ChiSxjej3B15-1167</strain>
    </source>
</reference>
<evidence type="ECO:0000313" key="2">
    <source>
        <dbReference type="Proteomes" id="UP000886805"/>
    </source>
</evidence>
<gene>
    <name evidence="1" type="ORF">H9849_05355</name>
</gene>
<dbReference type="Proteomes" id="UP000886805">
    <property type="component" value="Unassembled WGS sequence"/>
</dbReference>
<evidence type="ECO:0000313" key="1">
    <source>
        <dbReference type="EMBL" id="HIX72431.1"/>
    </source>
</evidence>
<name>A0A9D2BDR0_9FIRM</name>
<reference evidence="1" key="2">
    <citation type="submission" date="2021-04" db="EMBL/GenBank/DDBJ databases">
        <authorList>
            <person name="Gilroy R."/>
        </authorList>
    </citation>
    <scope>NUCLEOTIDE SEQUENCE</scope>
    <source>
        <strain evidence="1">ChiSxjej3B15-1167</strain>
    </source>
</reference>
<protein>
    <submittedName>
        <fullName evidence="1">Uncharacterized protein</fullName>
    </submittedName>
</protein>
<organism evidence="1 2">
    <name type="scientific">Candidatus Anaerobutyricum stercoripullorum</name>
    <dbReference type="NCBI Taxonomy" id="2838456"/>
    <lineage>
        <taxon>Bacteria</taxon>
        <taxon>Bacillati</taxon>
        <taxon>Bacillota</taxon>
        <taxon>Clostridia</taxon>
        <taxon>Lachnospirales</taxon>
        <taxon>Lachnospiraceae</taxon>
        <taxon>Anaerobutyricum</taxon>
    </lineage>
</organism>
<dbReference type="EMBL" id="DXEQ01000150">
    <property type="protein sequence ID" value="HIX72431.1"/>
    <property type="molecule type" value="Genomic_DNA"/>
</dbReference>
<accession>A0A9D2BDR0</accession>
<sequence>MNLTQINLLWDEYKKKYGIEDDIRISAVRYDTDRYVEGCFNLLELLDGEYILHLNQNVHLYSESYVKFILFHEFTHFYDFIHCPYEEKLPMIMWMNAYSEYHACRVTLARFIETLTLTTVHMDKVQLPGPYREISIRRLLIEAVYRAKIYFDAFFKEYHLSDFAGGFRSLMYLFGYLSLFQNDEKMVEETLIALRVNDEYFRTIYRALKDMDFDKVIEMYQAITDKATLTYLKEMFRRFYPPQILSDEEIDEITLDNYRDYAERLDRKMRESGFLLPEEEKAAMLSAEAALAQLYL</sequence>
<comment type="caution">
    <text evidence="1">The sequence shown here is derived from an EMBL/GenBank/DDBJ whole genome shotgun (WGS) entry which is preliminary data.</text>
</comment>
<dbReference type="AlphaFoldDB" id="A0A9D2BDR0"/>
<proteinExistence type="predicted"/>